<dbReference type="InterPro" id="IPR055206">
    <property type="entry name" value="DEXQc_SUV3"/>
</dbReference>
<feature type="domain" description="Helicase C-terminal" evidence="12">
    <location>
        <begin position="346"/>
        <end position="537"/>
    </location>
</feature>
<evidence type="ECO:0000256" key="1">
    <source>
        <dbReference type="ARBA" id="ARBA00001936"/>
    </source>
</evidence>
<keyword evidence="7 13" id="KW-0347">Helicase</keyword>
<evidence type="ECO:0000256" key="5">
    <source>
        <dbReference type="ARBA" id="ARBA00022741"/>
    </source>
</evidence>
<evidence type="ECO:0000256" key="4">
    <source>
        <dbReference type="ARBA" id="ARBA00012552"/>
    </source>
</evidence>
<dbReference type="PANTHER" id="PTHR12131:SF1">
    <property type="entry name" value="ATP-DEPENDENT RNA HELICASE SUPV3L1, MITOCHONDRIAL-RELATED"/>
    <property type="match status" value="1"/>
</dbReference>
<dbReference type="Pfam" id="PF22527">
    <property type="entry name" value="DEXQc_Suv3"/>
    <property type="match status" value="1"/>
</dbReference>
<dbReference type="Pfam" id="PF12513">
    <property type="entry name" value="SUV3_C"/>
    <property type="match status" value="1"/>
</dbReference>
<evidence type="ECO:0000256" key="2">
    <source>
        <dbReference type="ARBA" id="ARBA00001946"/>
    </source>
</evidence>
<keyword evidence="8" id="KW-0067">ATP-binding</keyword>
<comment type="catalytic activity">
    <reaction evidence="11">
        <text>ATP + H2O = ADP + phosphate + H(+)</text>
        <dbReference type="Rhea" id="RHEA:13065"/>
        <dbReference type="ChEBI" id="CHEBI:15377"/>
        <dbReference type="ChEBI" id="CHEBI:15378"/>
        <dbReference type="ChEBI" id="CHEBI:30616"/>
        <dbReference type="ChEBI" id="CHEBI:43474"/>
        <dbReference type="ChEBI" id="CHEBI:456216"/>
        <dbReference type="EC" id="3.6.4.13"/>
    </reaction>
</comment>
<dbReference type="Gene3D" id="1.20.272.40">
    <property type="match status" value="1"/>
</dbReference>
<dbReference type="Gene3D" id="3.40.50.300">
    <property type="entry name" value="P-loop containing nucleotide triphosphate hydrolases"/>
    <property type="match status" value="2"/>
</dbReference>
<comment type="subcellular location">
    <subcellularLocation>
        <location evidence="3">Mitochondrion</location>
    </subcellularLocation>
</comment>
<dbReference type="Pfam" id="PF18147">
    <property type="entry name" value="Suv3_C_1"/>
    <property type="match status" value="1"/>
</dbReference>
<name>A0A9P6LZQ4_9FUNG</name>
<comment type="cofactor">
    <cofactor evidence="1">
        <name>Mn(2+)</name>
        <dbReference type="ChEBI" id="CHEBI:29035"/>
    </cofactor>
</comment>
<gene>
    <name evidence="13" type="primary">SUV3</name>
    <name evidence="13" type="ORF">BGZ65_002982</name>
</gene>
<dbReference type="OrthoDB" id="6692397at2759"/>
<dbReference type="GO" id="GO:0003724">
    <property type="term" value="F:RNA helicase activity"/>
    <property type="evidence" value="ECO:0007669"/>
    <property type="project" value="UniProtKB-EC"/>
</dbReference>
<dbReference type="PROSITE" id="PS51194">
    <property type="entry name" value="HELICASE_CTER"/>
    <property type="match status" value="1"/>
</dbReference>
<reference evidence="13" key="1">
    <citation type="journal article" date="2020" name="Fungal Divers.">
        <title>Resolving the Mortierellaceae phylogeny through synthesis of multi-gene phylogenetics and phylogenomics.</title>
        <authorList>
            <person name="Vandepol N."/>
            <person name="Liber J."/>
            <person name="Desiro A."/>
            <person name="Na H."/>
            <person name="Kennedy M."/>
            <person name="Barry K."/>
            <person name="Grigoriev I.V."/>
            <person name="Miller A.N."/>
            <person name="O'Donnell K."/>
            <person name="Stajich J.E."/>
            <person name="Bonito G."/>
        </authorList>
    </citation>
    <scope>NUCLEOTIDE SEQUENCE</scope>
    <source>
        <strain evidence="13">MES-2147</strain>
    </source>
</reference>
<dbReference type="EC" id="3.6.4.13" evidence="4"/>
<comment type="caution">
    <text evidence="13">The sequence shown here is derived from an EMBL/GenBank/DDBJ whole genome shotgun (WGS) entry which is preliminary data.</text>
</comment>
<accession>A0A9P6LZQ4</accession>
<dbReference type="FunFam" id="3.40.50.300:FF:000957">
    <property type="entry name" value="ATP-dependent RNA helicase SUV3L, mitochondrial"/>
    <property type="match status" value="1"/>
</dbReference>
<proteinExistence type="predicted"/>
<evidence type="ECO:0000256" key="3">
    <source>
        <dbReference type="ARBA" id="ARBA00004173"/>
    </source>
</evidence>
<evidence type="ECO:0000256" key="7">
    <source>
        <dbReference type="ARBA" id="ARBA00022806"/>
    </source>
</evidence>
<dbReference type="InterPro" id="IPR022192">
    <property type="entry name" value="SUV3_C"/>
</dbReference>
<dbReference type="CDD" id="cd17913">
    <property type="entry name" value="DEXQc_Suv3"/>
    <property type="match status" value="1"/>
</dbReference>
<organism evidence="13 14">
    <name type="scientific">Modicella reniformis</name>
    <dbReference type="NCBI Taxonomy" id="1440133"/>
    <lineage>
        <taxon>Eukaryota</taxon>
        <taxon>Fungi</taxon>
        <taxon>Fungi incertae sedis</taxon>
        <taxon>Mucoromycota</taxon>
        <taxon>Mortierellomycotina</taxon>
        <taxon>Mortierellomycetes</taxon>
        <taxon>Mortierellales</taxon>
        <taxon>Mortierellaceae</taxon>
        <taxon>Modicella</taxon>
    </lineage>
</organism>
<dbReference type="GO" id="GO:0000965">
    <property type="term" value="P:mitochondrial RNA 3'-end processing"/>
    <property type="evidence" value="ECO:0007669"/>
    <property type="project" value="TreeGrafter"/>
</dbReference>
<evidence type="ECO:0000256" key="9">
    <source>
        <dbReference type="ARBA" id="ARBA00022946"/>
    </source>
</evidence>
<dbReference type="SMART" id="SM00490">
    <property type="entry name" value="HELICc"/>
    <property type="match status" value="1"/>
</dbReference>
<dbReference type="PANTHER" id="PTHR12131">
    <property type="entry name" value="ATP-DEPENDENT RNA AND DNA HELICASE"/>
    <property type="match status" value="1"/>
</dbReference>
<dbReference type="Pfam" id="PF00271">
    <property type="entry name" value="Helicase_C"/>
    <property type="match status" value="1"/>
</dbReference>
<keyword evidence="5" id="KW-0547">Nucleotide-binding</keyword>
<evidence type="ECO:0000313" key="13">
    <source>
        <dbReference type="EMBL" id="KAF9956086.1"/>
    </source>
</evidence>
<dbReference type="GO" id="GO:0016787">
    <property type="term" value="F:hydrolase activity"/>
    <property type="evidence" value="ECO:0007669"/>
    <property type="project" value="UniProtKB-KW"/>
</dbReference>
<dbReference type="SUPFAM" id="SSF52540">
    <property type="entry name" value="P-loop containing nucleoside triphosphate hydrolases"/>
    <property type="match status" value="1"/>
</dbReference>
<evidence type="ECO:0000256" key="11">
    <source>
        <dbReference type="ARBA" id="ARBA00047984"/>
    </source>
</evidence>
<comment type="cofactor">
    <cofactor evidence="2">
        <name>Mg(2+)</name>
        <dbReference type="ChEBI" id="CHEBI:18420"/>
    </cofactor>
</comment>
<dbReference type="Proteomes" id="UP000749646">
    <property type="component" value="Unassembled WGS sequence"/>
</dbReference>
<keyword evidence="9" id="KW-0809">Transit peptide</keyword>
<dbReference type="InterPro" id="IPR050699">
    <property type="entry name" value="RNA-DNA_Helicase"/>
</dbReference>
<evidence type="ECO:0000313" key="14">
    <source>
        <dbReference type="Proteomes" id="UP000749646"/>
    </source>
</evidence>
<dbReference type="GO" id="GO:0005524">
    <property type="term" value="F:ATP binding"/>
    <property type="evidence" value="ECO:0007669"/>
    <property type="project" value="UniProtKB-KW"/>
</dbReference>
<evidence type="ECO:0000259" key="12">
    <source>
        <dbReference type="PROSITE" id="PS51194"/>
    </source>
</evidence>
<dbReference type="GO" id="GO:0045025">
    <property type="term" value="C:mitochondrial degradosome"/>
    <property type="evidence" value="ECO:0007669"/>
    <property type="project" value="TreeGrafter"/>
</dbReference>
<dbReference type="InterPro" id="IPR001650">
    <property type="entry name" value="Helicase_C-like"/>
</dbReference>
<evidence type="ECO:0000256" key="8">
    <source>
        <dbReference type="ARBA" id="ARBA00022840"/>
    </source>
</evidence>
<dbReference type="EMBL" id="JAAAHW010006714">
    <property type="protein sequence ID" value="KAF9956086.1"/>
    <property type="molecule type" value="Genomic_DNA"/>
</dbReference>
<keyword evidence="6" id="KW-0378">Hydrolase</keyword>
<evidence type="ECO:0000256" key="6">
    <source>
        <dbReference type="ARBA" id="ARBA00022801"/>
    </source>
</evidence>
<dbReference type="CDD" id="cd18805">
    <property type="entry name" value="SF2_C_suv3"/>
    <property type="match status" value="1"/>
</dbReference>
<dbReference type="Gene3D" id="1.20.58.1080">
    <property type="match status" value="1"/>
</dbReference>
<dbReference type="InterPro" id="IPR027417">
    <property type="entry name" value="P-loop_NTPase"/>
</dbReference>
<sequence length="717" mass="79968">MLSLTTTGNLRRWTTQTLPATGGLVQTSAHYAEHFALSGSSSRRSRTLTLPVVFCRFRNITKTYKVDRKRYEEGRAAASYFCSQEYNRGYRPREVGGGEFTGHRREVGGGEYVVRQKKDNQNESDSWEDAAIKDALKRFKRPNVMQMHLESLGTPNDKTTELINHFSAKVLQGEIPEVSKMVIRSLADDSLEVGMTFQAMGTTREMAIASKLDKTLVASDCTIDEETHGALKRLEEAGSGAYLSPLRLLAHEVYSTLNKRGVPCNLVTGEERRYAVVDENGTPDPHAAKVVSSTVEMANFDRKVDIAVIDEIQMLADAERGWAWTHALLGLPAQEVHLCGEPTVVELVKKICALANEEVEVKEYKRLSKLEMQPESLYGDLRKIERGDCVVTFSRKSIFATKNAIEAVSGLRCAVAYGSLPPESRNAQAELFNDAKSGYDVLVASDAIGMGLNLNIRRIIFEAVRKFDGTALRVLSLTQLKQIAGRAGRFGTEYAVGQATTLVQADISILKRAMAIGMIEIKRAAIQPTSDMLVQFAVHLPNAPFSYVLEIFDKMSRNSTLFFPGQIRAMVDVAKILDKVEMSIQERITFISAPINLRDDHVVTEAKKMAKAVSIGKHAPIDDFVKLPEDSQQLDKRLQFLESSHRTIMLYLWLSQRFSNVLEGGVDSDANTRKIRCEELIKKALEQGDNRRTERMGFEGKKLSRQEAAVARALMRS</sequence>
<protein>
    <recommendedName>
        <fullName evidence="4">RNA helicase</fullName>
        <ecNumber evidence="4">3.6.4.13</ecNumber>
    </recommendedName>
</protein>
<evidence type="ECO:0000256" key="10">
    <source>
        <dbReference type="ARBA" id="ARBA00023128"/>
    </source>
</evidence>
<dbReference type="InterPro" id="IPR044774">
    <property type="entry name" value="Suv3_DEXQc"/>
</dbReference>
<keyword evidence="14" id="KW-1185">Reference proteome</keyword>
<dbReference type="AlphaFoldDB" id="A0A9P6LZQ4"/>
<keyword evidence="10" id="KW-0496">Mitochondrion</keyword>
<dbReference type="InterPro" id="IPR041082">
    <property type="entry name" value="Suv3_C_1"/>
</dbReference>